<name>A0A7J6A067_AMEME</name>
<feature type="region of interest" description="Disordered" evidence="3">
    <location>
        <begin position="137"/>
        <end position="165"/>
    </location>
</feature>
<keyword evidence="5" id="KW-1185">Reference proteome</keyword>
<dbReference type="AlphaFoldDB" id="A0A7J6A067"/>
<organism evidence="4 5">
    <name type="scientific">Ameiurus melas</name>
    <name type="common">Black bullhead</name>
    <name type="synonym">Silurus melas</name>
    <dbReference type="NCBI Taxonomy" id="219545"/>
    <lineage>
        <taxon>Eukaryota</taxon>
        <taxon>Metazoa</taxon>
        <taxon>Chordata</taxon>
        <taxon>Craniata</taxon>
        <taxon>Vertebrata</taxon>
        <taxon>Euteleostomi</taxon>
        <taxon>Actinopterygii</taxon>
        <taxon>Neopterygii</taxon>
        <taxon>Teleostei</taxon>
        <taxon>Ostariophysi</taxon>
        <taxon>Siluriformes</taxon>
        <taxon>Ictaluridae</taxon>
        <taxon>Ameiurus</taxon>
    </lineage>
</organism>
<dbReference type="PROSITE" id="PS51450">
    <property type="entry name" value="LRR"/>
    <property type="match status" value="2"/>
</dbReference>
<evidence type="ECO:0000313" key="4">
    <source>
        <dbReference type="EMBL" id="KAF4076264.1"/>
    </source>
</evidence>
<dbReference type="SUPFAM" id="SSF52058">
    <property type="entry name" value="L domain-like"/>
    <property type="match status" value="1"/>
</dbReference>
<accession>A0A7J6A067</accession>
<gene>
    <name evidence="4" type="ORF">AMELA_G00212510</name>
</gene>
<sequence length="165" mass="18542">MAALSVSEPQEMEVDRRGESEESGDDETKRRSVNGEVGDLQRTSTAPEELPVDMDTITLDPNEEDVDLVHCRIGKIEGLEVLQKAKTLSLRQNLIKNIENLESLVSLKELDLYDNQIRKLGEPAGFNRARAARRIVQPAEEDRRFGASEEAEEALPPAQQDHEHQ</sequence>
<evidence type="ECO:0000256" key="1">
    <source>
        <dbReference type="ARBA" id="ARBA00022614"/>
    </source>
</evidence>
<protein>
    <submittedName>
        <fullName evidence="4">Uncharacterized protein</fullName>
    </submittedName>
</protein>
<dbReference type="InterPro" id="IPR025875">
    <property type="entry name" value="Leu-rich_rpt_4"/>
</dbReference>
<evidence type="ECO:0000313" key="5">
    <source>
        <dbReference type="Proteomes" id="UP000593565"/>
    </source>
</evidence>
<dbReference type="InterPro" id="IPR001611">
    <property type="entry name" value="Leu-rich_rpt"/>
</dbReference>
<comment type="caution">
    <text evidence="4">The sequence shown here is derived from an EMBL/GenBank/DDBJ whole genome shotgun (WGS) entry which is preliminary data.</text>
</comment>
<dbReference type="Gene3D" id="3.80.10.10">
    <property type="entry name" value="Ribonuclease Inhibitor"/>
    <property type="match status" value="1"/>
</dbReference>
<dbReference type="SMART" id="SM00365">
    <property type="entry name" value="LRR_SD22"/>
    <property type="match status" value="2"/>
</dbReference>
<dbReference type="Proteomes" id="UP000593565">
    <property type="component" value="Unassembled WGS sequence"/>
</dbReference>
<keyword evidence="1" id="KW-0433">Leucine-rich repeat</keyword>
<reference evidence="4 5" key="1">
    <citation type="submission" date="2020-02" db="EMBL/GenBank/DDBJ databases">
        <title>A chromosome-scale genome assembly of the black bullhead catfish (Ameiurus melas).</title>
        <authorList>
            <person name="Wen M."/>
            <person name="Zham M."/>
            <person name="Cabau C."/>
            <person name="Klopp C."/>
            <person name="Donnadieu C."/>
            <person name="Roques C."/>
            <person name="Bouchez O."/>
            <person name="Lampietro C."/>
            <person name="Jouanno E."/>
            <person name="Herpin A."/>
            <person name="Louis A."/>
            <person name="Berthelot C."/>
            <person name="Parey E."/>
            <person name="Roest-Crollius H."/>
            <person name="Braasch I."/>
            <person name="Postlethwait J."/>
            <person name="Robinson-Rechavi M."/>
            <person name="Echchiki A."/>
            <person name="Begum T."/>
            <person name="Montfort J."/>
            <person name="Schartl M."/>
            <person name="Bobe J."/>
            <person name="Guiguen Y."/>
        </authorList>
    </citation>
    <scope>NUCLEOTIDE SEQUENCE [LARGE SCALE GENOMIC DNA]</scope>
    <source>
        <strain evidence="4">M_S1</strain>
        <tissue evidence="4">Blood</tissue>
    </source>
</reference>
<evidence type="ECO:0000256" key="3">
    <source>
        <dbReference type="SAM" id="MobiDB-lite"/>
    </source>
</evidence>
<feature type="compositionally biased region" description="Basic and acidic residues" evidence="3">
    <location>
        <begin position="13"/>
        <end position="30"/>
    </location>
</feature>
<dbReference type="InterPro" id="IPR032675">
    <property type="entry name" value="LRR_dom_sf"/>
</dbReference>
<feature type="region of interest" description="Disordered" evidence="3">
    <location>
        <begin position="1"/>
        <end position="52"/>
    </location>
</feature>
<proteinExistence type="predicted"/>
<evidence type="ECO:0000256" key="2">
    <source>
        <dbReference type="ARBA" id="ARBA00022737"/>
    </source>
</evidence>
<dbReference type="Pfam" id="PF12799">
    <property type="entry name" value="LRR_4"/>
    <property type="match status" value="1"/>
</dbReference>
<keyword evidence="2" id="KW-0677">Repeat</keyword>
<dbReference type="EMBL" id="JAAGNN010000019">
    <property type="protein sequence ID" value="KAF4076264.1"/>
    <property type="molecule type" value="Genomic_DNA"/>
</dbReference>